<organism evidence="1 2">
    <name type="scientific">Mycetohabitans rhizoxinica</name>
    <dbReference type="NCBI Taxonomy" id="412963"/>
    <lineage>
        <taxon>Bacteria</taxon>
        <taxon>Pseudomonadati</taxon>
        <taxon>Pseudomonadota</taxon>
        <taxon>Betaproteobacteria</taxon>
        <taxon>Burkholderiales</taxon>
        <taxon>Burkholderiaceae</taxon>
        <taxon>Mycetohabitans</taxon>
    </lineage>
</organism>
<dbReference type="EMBL" id="CP062176">
    <property type="protein sequence ID" value="WXK39652.1"/>
    <property type="molecule type" value="Genomic_DNA"/>
</dbReference>
<dbReference type="Proteomes" id="UP001493153">
    <property type="component" value="Chromosome"/>
</dbReference>
<proteinExistence type="predicted"/>
<dbReference type="Gene3D" id="1.10.260.40">
    <property type="entry name" value="lambda repressor-like DNA-binding domains"/>
    <property type="match status" value="1"/>
</dbReference>
<accession>A0ABZ2PXR2</accession>
<gene>
    <name evidence="1" type="ORF">IHE29_10415</name>
</gene>
<reference evidence="1 2" key="1">
    <citation type="submission" date="2020-09" db="EMBL/GenBank/DDBJ databases">
        <title>Genome sequences of Mycetohabitans spp.</title>
        <authorList>
            <person name="Carter M.E."/>
            <person name="Carpenter S.C.D."/>
            <person name="Bogdanove A.J."/>
        </authorList>
    </citation>
    <scope>NUCLEOTIDE SEQUENCE [LARGE SCALE GENOMIC DNA]</scope>
    <source>
        <strain evidence="1 2">B12</strain>
    </source>
</reference>
<keyword evidence="2" id="KW-1185">Reference proteome</keyword>
<evidence type="ECO:0000313" key="1">
    <source>
        <dbReference type="EMBL" id="WXK39652.1"/>
    </source>
</evidence>
<dbReference type="SUPFAM" id="SSF47413">
    <property type="entry name" value="lambda repressor-like DNA-binding domains"/>
    <property type="match status" value="1"/>
</dbReference>
<evidence type="ECO:0000313" key="2">
    <source>
        <dbReference type="Proteomes" id="UP001493153"/>
    </source>
</evidence>
<sequence length="83" mass="9446">MSALDVTLVCPRELLTELRKQHDLLQQDVADRLDRPQGFDFEVESGIRRLDVVEVLDFLRALEADPHDFIEKLISGSASSLPR</sequence>
<dbReference type="RefSeq" id="WP_338910691.1">
    <property type="nucleotide sequence ID" value="NZ_CP062176.1"/>
</dbReference>
<dbReference type="InterPro" id="IPR010982">
    <property type="entry name" value="Lambda_DNA-bd_dom_sf"/>
</dbReference>
<name>A0ABZ2PXR2_9BURK</name>
<protein>
    <submittedName>
        <fullName evidence="1">XRE family transcriptional regulator</fullName>
    </submittedName>
</protein>